<dbReference type="Gene3D" id="3.90.960.10">
    <property type="entry name" value="YbaK/aminoacyl-tRNA synthetase-associated domain"/>
    <property type="match status" value="1"/>
</dbReference>
<dbReference type="PANTHER" id="PTHR30411:SF1">
    <property type="entry name" value="CYTOPLASMIC PROTEIN"/>
    <property type="match status" value="1"/>
</dbReference>
<dbReference type="Proteomes" id="UP001500945">
    <property type="component" value="Unassembled WGS sequence"/>
</dbReference>
<evidence type="ECO:0000313" key="3">
    <source>
        <dbReference type="EMBL" id="GAA4399601.1"/>
    </source>
</evidence>
<organism evidence="3 4">
    <name type="scientific">Fodinibacter luteus</name>
    <dbReference type="NCBI Taxonomy" id="552064"/>
    <lineage>
        <taxon>Bacteria</taxon>
        <taxon>Bacillati</taxon>
        <taxon>Actinomycetota</taxon>
        <taxon>Actinomycetes</taxon>
        <taxon>Micrococcales</taxon>
        <taxon>Intrasporangiaceae</taxon>
        <taxon>Fodinibacter (ex Wang et al. 2009)</taxon>
    </lineage>
</organism>
<comment type="caution">
    <text evidence="3">The sequence shown here is derived from an EMBL/GenBank/DDBJ whole genome shotgun (WGS) entry which is preliminary data.</text>
</comment>
<gene>
    <name evidence="3" type="ORF">GCM10023168_07220</name>
</gene>
<dbReference type="InterPro" id="IPR007214">
    <property type="entry name" value="YbaK/aa-tRNA-synth-assoc-dom"/>
</dbReference>
<proteinExistence type="predicted"/>
<sequence length="222" mass="20802">MDTGPYAGGMTTGGTAGDGAGGAGGGASGTGGTGSTSGAGGTGGTGSTSGAGGTGSTGGASGGGGGTGGEARALGALTASGLAFTVTRHGRVGSLAEAAAARGVEPRDIVKTLVVRLGEGSFLFVLVPGDREISWPKLRAYLGVNRVSMPDAATALEVTGYERGTITPFGSSTAWPVLADATLAARGSVSIGAGAHGVAATVDANEAMDALGADVADVTDPS</sequence>
<dbReference type="Pfam" id="PF04073">
    <property type="entry name" value="tRNA_edit"/>
    <property type="match status" value="1"/>
</dbReference>
<dbReference type="InterPro" id="IPR036754">
    <property type="entry name" value="YbaK/aa-tRNA-synt-asso_dom_sf"/>
</dbReference>
<reference evidence="4" key="1">
    <citation type="journal article" date="2019" name="Int. J. Syst. Evol. Microbiol.">
        <title>The Global Catalogue of Microorganisms (GCM) 10K type strain sequencing project: providing services to taxonomists for standard genome sequencing and annotation.</title>
        <authorList>
            <consortium name="The Broad Institute Genomics Platform"/>
            <consortium name="The Broad Institute Genome Sequencing Center for Infectious Disease"/>
            <person name="Wu L."/>
            <person name="Ma J."/>
        </authorList>
    </citation>
    <scope>NUCLEOTIDE SEQUENCE [LARGE SCALE GENOMIC DNA]</scope>
    <source>
        <strain evidence="4">JCM 17809</strain>
    </source>
</reference>
<dbReference type="PANTHER" id="PTHR30411">
    <property type="entry name" value="CYTOPLASMIC PROTEIN"/>
    <property type="match status" value="1"/>
</dbReference>
<name>A0ABP8K2P9_9MICO</name>
<feature type="domain" description="YbaK/aminoacyl-tRNA synthetase-associated" evidence="2">
    <location>
        <begin position="92"/>
        <end position="205"/>
    </location>
</feature>
<evidence type="ECO:0000256" key="1">
    <source>
        <dbReference type="SAM" id="MobiDB-lite"/>
    </source>
</evidence>
<evidence type="ECO:0000313" key="4">
    <source>
        <dbReference type="Proteomes" id="UP001500945"/>
    </source>
</evidence>
<feature type="region of interest" description="Disordered" evidence="1">
    <location>
        <begin position="13"/>
        <end position="67"/>
    </location>
</feature>
<protein>
    <recommendedName>
        <fullName evidence="2">YbaK/aminoacyl-tRNA synthetase-associated domain-containing protein</fullName>
    </recommendedName>
</protein>
<keyword evidence="4" id="KW-1185">Reference proteome</keyword>
<accession>A0ABP8K2P9</accession>
<dbReference type="CDD" id="cd04332">
    <property type="entry name" value="YbaK_like"/>
    <property type="match status" value="1"/>
</dbReference>
<evidence type="ECO:0000259" key="2">
    <source>
        <dbReference type="Pfam" id="PF04073"/>
    </source>
</evidence>
<dbReference type="SUPFAM" id="SSF55826">
    <property type="entry name" value="YbaK/ProRS associated domain"/>
    <property type="match status" value="1"/>
</dbReference>
<dbReference type="EMBL" id="BAABGM010000003">
    <property type="protein sequence ID" value="GAA4399601.1"/>
    <property type="molecule type" value="Genomic_DNA"/>
</dbReference>